<protein>
    <submittedName>
        <fullName evidence="2">Uncharacterized protein</fullName>
    </submittedName>
</protein>
<sequence>MPIPSGSAPGGPAGLTVAMTGPAALPGGCGTGTGTGRSAGHRANKVAARRHAATDDGP</sequence>
<feature type="region of interest" description="Disordered" evidence="1">
    <location>
        <begin position="1"/>
        <end position="58"/>
    </location>
</feature>
<reference evidence="2" key="1">
    <citation type="submission" date="2020-02" db="EMBL/GenBank/DDBJ databases">
        <authorList>
            <person name="Meier V. D."/>
        </authorList>
    </citation>
    <scope>NUCLEOTIDE SEQUENCE</scope>
    <source>
        <strain evidence="2">AVDCRST_MAG49</strain>
    </source>
</reference>
<feature type="compositionally biased region" description="Gly residues" evidence="1">
    <location>
        <begin position="27"/>
        <end position="37"/>
    </location>
</feature>
<evidence type="ECO:0000256" key="1">
    <source>
        <dbReference type="SAM" id="MobiDB-lite"/>
    </source>
</evidence>
<name>A0A6J4TWU7_9BACT</name>
<dbReference type="EMBL" id="CADCWG010000011">
    <property type="protein sequence ID" value="CAA9534325.1"/>
    <property type="molecule type" value="Genomic_DNA"/>
</dbReference>
<organism evidence="2">
    <name type="scientific">uncultured Thermomicrobiales bacterium</name>
    <dbReference type="NCBI Taxonomy" id="1645740"/>
    <lineage>
        <taxon>Bacteria</taxon>
        <taxon>Pseudomonadati</taxon>
        <taxon>Thermomicrobiota</taxon>
        <taxon>Thermomicrobia</taxon>
        <taxon>Thermomicrobiales</taxon>
        <taxon>environmental samples</taxon>
    </lineage>
</organism>
<dbReference type="AlphaFoldDB" id="A0A6J4TWU7"/>
<evidence type="ECO:0000313" key="2">
    <source>
        <dbReference type="EMBL" id="CAA9534325.1"/>
    </source>
</evidence>
<gene>
    <name evidence="2" type="ORF">AVDCRST_MAG49-141</name>
</gene>
<proteinExistence type="predicted"/>
<feature type="compositionally biased region" description="Basic residues" evidence="1">
    <location>
        <begin position="39"/>
        <end position="51"/>
    </location>
</feature>
<accession>A0A6J4TWU7</accession>